<comment type="subcellular location">
    <subcellularLocation>
        <location evidence="2">Cytoplasm</location>
        <location evidence="2">P-body</location>
    </subcellularLocation>
    <subcellularLocation>
        <location evidence="1">Nucleus</location>
    </subcellularLocation>
</comment>
<comment type="similarity">
    <text evidence="3">Belongs to the SHFL family.</text>
</comment>
<dbReference type="GO" id="GO:0045087">
    <property type="term" value="P:innate immune response"/>
    <property type="evidence" value="ECO:0007669"/>
    <property type="project" value="TreeGrafter"/>
</dbReference>
<dbReference type="Proteomes" id="UP001364617">
    <property type="component" value="Unassembled WGS sequence"/>
</dbReference>
<dbReference type="Pfam" id="PF15135">
    <property type="entry name" value="UPF0515"/>
    <property type="match status" value="1"/>
</dbReference>
<feature type="compositionally biased region" description="Basic and acidic residues" evidence="7">
    <location>
        <begin position="107"/>
        <end position="123"/>
    </location>
</feature>
<feature type="compositionally biased region" description="Basic and acidic residues" evidence="7">
    <location>
        <begin position="80"/>
        <end position="91"/>
    </location>
</feature>
<dbReference type="EMBL" id="JAYKXH010000002">
    <property type="protein sequence ID" value="KAK7175224.1"/>
    <property type="molecule type" value="Genomic_DNA"/>
</dbReference>
<proteinExistence type="inferred from homology"/>
<comment type="caution">
    <text evidence="8">The sequence shown here is derived from an EMBL/GenBank/DDBJ whole genome shotgun (WGS) entry which is preliminary data.</text>
</comment>
<evidence type="ECO:0008006" key="10">
    <source>
        <dbReference type="Google" id="ProtNLM"/>
    </source>
</evidence>
<feature type="compositionally biased region" description="Polar residues" evidence="7">
    <location>
        <begin position="93"/>
        <end position="105"/>
    </location>
</feature>
<evidence type="ECO:0000256" key="1">
    <source>
        <dbReference type="ARBA" id="ARBA00004123"/>
    </source>
</evidence>
<dbReference type="GO" id="GO:0000932">
    <property type="term" value="C:P-body"/>
    <property type="evidence" value="ECO:0007669"/>
    <property type="project" value="UniProtKB-SubCell"/>
</dbReference>
<evidence type="ECO:0000256" key="3">
    <source>
        <dbReference type="ARBA" id="ARBA00005469"/>
    </source>
</evidence>
<dbReference type="PANTHER" id="PTHR16135:SF2">
    <property type="entry name" value="SHIFTLESS ANTIVIRAL INHIBITOR OF RIBOSOMAL FRAMESHIFTING PROTEIN"/>
    <property type="match status" value="1"/>
</dbReference>
<dbReference type="GO" id="GO:0075523">
    <property type="term" value="P:viral translational frameshifting"/>
    <property type="evidence" value="ECO:0007669"/>
    <property type="project" value="TreeGrafter"/>
</dbReference>
<protein>
    <recommendedName>
        <fullName evidence="10">Repressor of yield of DENV protein</fullName>
    </recommendedName>
</protein>
<evidence type="ECO:0000256" key="7">
    <source>
        <dbReference type="SAM" id="MobiDB-lite"/>
    </source>
</evidence>
<sequence>MSQMREEVELEKSTRRLREKFHGLVEIDKAVLLMRRYGNNHRMVAMCVALMADNDRELDEEDKSALNNDPVAKNVIIKLKADEKQQKEKPAKSSGSSGARPSAQAQGKDKEKPDDNDKDITELGDRLRVLPLTEENKRMFDLAQANQIPSVLHQFACESCDRDWWRRVPQRKRVSRCHRCKKKYDPVPADKMWGIAEFNCPNCARGFKGFGRMDGRSPCYSCRSAIFPSKILPPRRRVMIPGPRQRNQHSCLAEDCYNRMEPHVPGTECVHPHSRQKNRKPRVVFPSPAHISSGSTVNTCLSQGSLIESIDQLILDDIEEESDEDSDSSS</sequence>
<organism evidence="8 9">
    <name type="scientific">Phoxinus phoxinus</name>
    <name type="common">Eurasian minnow</name>
    <dbReference type="NCBI Taxonomy" id="58324"/>
    <lineage>
        <taxon>Eukaryota</taxon>
        <taxon>Metazoa</taxon>
        <taxon>Chordata</taxon>
        <taxon>Craniata</taxon>
        <taxon>Vertebrata</taxon>
        <taxon>Euteleostomi</taxon>
        <taxon>Actinopterygii</taxon>
        <taxon>Neopterygii</taxon>
        <taxon>Teleostei</taxon>
        <taxon>Ostariophysi</taxon>
        <taxon>Cypriniformes</taxon>
        <taxon>Leuciscidae</taxon>
        <taxon>Phoxininae</taxon>
        <taxon>Phoxinus</taxon>
    </lineage>
</organism>
<evidence type="ECO:0000313" key="9">
    <source>
        <dbReference type="Proteomes" id="UP001364617"/>
    </source>
</evidence>
<keyword evidence="6" id="KW-0539">Nucleus</keyword>
<reference evidence="8 9" key="1">
    <citation type="submission" date="2024-02" db="EMBL/GenBank/DDBJ databases">
        <title>Chromosome-level genome assembly of the Eurasian Minnow (Phoxinus phoxinus).</title>
        <authorList>
            <person name="Oriowo T.O."/>
            <person name="Martin S."/>
            <person name="Stange M."/>
            <person name="Chrysostomakis Y."/>
            <person name="Brown T."/>
            <person name="Winkler S."/>
            <person name="Kukowka S."/>
            <person name="Myers E.W."/>
            <person name="Bohne A."/>
        </authorList>
    </citation>
    <scope>NUCLEOTIDE SEQUENCE [LARGE SCALE GENOMIC DNA]</scope>
    <source>
        <strain evidence="8">ZFMK-TIS-60720</strain>
        <tissue evidence="8">Whole Organism</tissue>
    </source>
</reference>
<dbReference type="GO" id="GO:0005634">
    <property type="term" value="C:nucleus"/>
    <property type="evidence" value="ECO:0007669"/>
    <property type="project" value="UniProtKB-SubCell"/>
</dbReference>
<evidence type="ECO:0000256" key="4">
    <source>
        <dbReference type="ARBA" id="ARBA00022490"/>
    </source>
</evidence>
<evidence type="ECO:0000313" key="8">
    <source>
        <dbReference type="EMBL" id="KAK7175224.1"/>
    </source>
</evidence>
<keyword evidence="4" id="KW-0963">Cytoplasm</keyword>
<gene>
    <name evidence="8" type="ORF">R3I93_002200</name>
</gene>
<feature type="region of interest" description="Disordered" evidence="7">
    <location>
        <begin position="80"/>
        <end position="123"/>
    </location>
</feature>
<evidence type="ECO:0000256" key="6">
    <source>
        <dbReference type="ARBA" id="ARBA00023242"/>
    </source>
</evidence>
<dbReference type="PANTHER" id="PTHR16135">
    <property type="entry name" value="REPRESSOR OF YIELD OF DENV PROTEIN"/>
    <property type="match status" value="1"/>
</dbReference>
<keyword evidence="5" id="KW-0694">RNA-binding</keyword>
<dbReference type="InterPro" id="IPR026795">
    <property type="entry name" value="SHFL"/>
</dbReference>
<accession>A0AAN9DJ47</accession>
<evidence type="ECO:0000256" key="5">
    <source>
        <dbReference type="ARBA" id="ARBA00022884"/>
    </source>
</evidence>
<dbReference type="AlphaFoldDB" id="A0AAN9DJ47"/>
<dbReference type="GO" id="GO:1990825">
    <property type="term" value="F:sequence-specific mRNA binding"/>
    <property type="evidence" value="ECO:0007669"/>
    <property type="project" value="TreeGrafter"/>
</dbReference>
<name>A0AAN9DJ47_9TELE</name>
<evidence type="ECO:0000256" key="2">
    <source>
        <dbReference type="ARBA" id="ARBA00004201"/>
    </source>
</evidence>
<dbReference type="GO" id="GO:0043022">
    <property type="term" value="F:ribosome binding"/>
    <property type="evidence" value="ECO:0007669"/>
    <property type="project" value="TreeGrafter"/>
</dbReference>
<keyword evidence="9" id="KW-1185">Reference proteome</keyword>